<protein>
    <submittedName>
        <fullName evidence="3">Pilus assembly protein</fullName>
    </submittedName>
</protein>
<dbReference type="RefSeq" id="WP_094995245.1">
    <property type="nucleotide sequence ID" value="NZ_NQKI01000054.1"/>
</dbReference>
<keyword evidence="1" id="KW-0732">Signal</keyword>
<dbReference type="Gene3D" id="2.60.40.1090">
    <property type="entry name" value="Fimbrial-type adhesion domain"/>
    <property type="match status" value="1"/>
</dbReference>
<evidence type="ECO:0000256" key="1">
    <source>
        <dbReference type="SAM" id="SignalP"/>
    </source>
</evidence>
<dbReference type="OrthoDB" id="7018672at2"/>
<reference evidence="3 4" key="1">
    <citation type="submission" date="2017-08" db="EMBL/GenBank/DDBJ databases">
        <title>Genomic and metabolic characterisation of spoilage-associated Pseudomonas species.</title>
        <authorList>
            <person name="Stanborough T."/>
            <person name="Fegan N."/>
            <person name="Powell S.M."/>
            <person name="Singh T."/>
            <person name="Tamplin M.L."/>
            <person name="Chandry P.S."/>
        </authorList>
    </citation>
    <scope>NUCLEOTIDE SEQUENCE [LARGE SCALE GENOMIC DNA]</scope>
    <source>
        <strain evidence="3 4">L1802</strain>
    </source>
</reference>
<evidence type="ECO:0000259" key="2">
    <source>
        <dbReference type="Pfam" id="PF00419"/>
    </source>
</evidence>
<dbReference type="AlphaFoldDB" id="A0A266N4N8"/>
<dbReference type="GO" id="GO:0009289">
    <property type="term" value="C:pilus"/>
    <property type="evidence" value="ECO:0007669"/>
    <property type="project" value="InterPro"/>
</dbReference>
<accession>A0A266N4N8</accession>
<dbReference type="InterPro" id="IPR050263">
    <property type="entry name" value="Bact_Fimbrial_Adh_Pro"/>
</dbReference>
<dbReference type="SUPFAM" id="SSF49401">
    <property type="entry name" value="Bacterial adhesins"/>
    <property type="match status" value="1"/>
</dbReference>
<evidence type="ECO:0000313" key="4">
    <source>
        <dbReference type="Proteomes" id="UP000215788"/>
    </source>
</evidence>
<feature type="chain" id="PRO_5012492632" evidence="1">
    <location>
        <begin position="24"/>
        <end position="159"/>
    </location>
</feature>
<dbReference type="Pfam" id="PF00419">
    <property type="entry name" value="Fimbrial"/>
    <property type="match status" value="1"/>
</dbReference>
<dbReference type="PANTHER" id="PTHR33420:SF33">
    <property type="entry name" value="MINOR FIMBRIAL SUBUNIT"/>
    <property type="match status" value="1"/>
</dbReference>
<dbReference type="EMBL" id="NQKI01000054">
    <property type="protein sequence ID" value="OZY57413.1"/>
    <property type="molecule type" value="Genomic_DNA"/>
</dbReference>
<organism evidence="3 4">
    <name type="scientific">Pseudomonas lundensis</name>
    <dbReference type="NCBI Taxonomy" id="86185"/>
    <lineage>
        <taxon>Bacteria</taxon>
        <taxon>Pseudomonadati</taxon>
        <taxon>Pseudomonadota</taxon>
        <taxon>Gammaproteobacteria</taxon>
        <taxon>Pseudomonadales</taxon>
        <taxon>Pseudomonadaceae</taxon>
        <taxon>Pseudomonas</taxon>
    </lineage>
</organism>
<feature type="domain" description="Fimbrial-type adhesion" evidence="2">
    <location>
        <begin position="26"/>
        <end position="159"/>
    </location>
</feature>
<gene>
    <name evidence="3" type="ORF">CJF39_21600</name>
</gene>
<dbReference type="InterPro" id="IPR000259">
    <property type="entry name" value="Adhesion_dom_fimbrial"/>
</dbReference>
<evidence type="ECO:0000313" key="3">
    <source>
        <dbReference type="EMBL" id="OZY57413.1"/>
    </source>
</evidence>
<dbReference type="InterPro" id="IPR036937">
    <property type="entry name" value="Adhesion_dom_fimbrial_sf"/>
</dbReference>
<dbReference type="GO" id="GO:0043709">
    <property type="term" value="P:cell adhesion involved in single-species biofilm formation"/>
    <property type="evidence" value="ECO:0007669"/>
    <property type="project" value="TreeGrafter"/>
</dbReference>
<dbReference type="InterPro" id="IPR008966">
    <property type="entry name" value="Adhesion_dom_sf"/>
</dbReference>
<proteinExistence type="predicted"/>
<dbReference type="PANTHER" id="PTHR33420">
    <property type="entry name" value="FIMBRIAL SUBUNIT ELFA-RELATED"/>
    <property type="match status" value="1"/>
</dbReference>
<feature type="signal peptide" evidence="1">
    <location>
        <begin position="1"/>
        <end position="23"/>
    </location>
</feature>
<name>A0A266N4N8_9PSED</name>
<sequence length="159" mass="16616">MKICKQLALLVLCTAGINASASANLAFTGTLVEPPLCTINNGNTLTIDFKDVGVNKVDGINYRLPMNYTITCAGSTLPWEMVLTVKGTASSFESAAVQSSVTDLGIKLLQNGQPFQLNTPIVINPATPPALEAVPVKRPGSTLKSGGFSAAATLMAEYQ</sequence>
<comment type="caution">
    <text evidence="3">The sequence shown here is derived from an EMBL/GenBank/DDBJ whole genome shotgun (WGS) entry which is preliminary data.</text>
</comment>
<dbReference type="Proteomes" id="UP000215788">
    <property type="component" value="Unassembled WGS sequence"/>
</dbReference>